<evidence type="ECO:0000313" key="4">
    <source>
        <dbReference type="Proteomes" id="UP000547674"/>
    </source>
</evidence>
<keyword evidence="3" id="KW-0808">Transferase</keyword>
<dbReference type="AlphaFoldDB" id="A0A7Y2E6C1"/>
<dbReference type="Pfam" id="PF13439">
    <property type="entry name" value="Glyco_transf_4"/>
    <property type="match status" value="1"/>
</dbReference>
<proteinExistence type="predicted"/>
<feature type="domain" description="Glycosyltransferase subfamily 4-like N-terminal" evidence="2">
    <location>
        <begin position="13"/>
        <end position="130"/>
    </location>
</feature>
<dbReference type="GO" id="GO:0016757">
    <property type="term" value="F:glycosyltransferase activity"/>
    <property type="evidence" value="ECO:0007669"/>
    <property type="project" value="InterPro"/>
</dbReference>
<comment type="caution">
    <text evidence="3">The sequence shown here is derived from an EMBL/GenBank/DDBJ whole genome shotgun (WGS) entry which is preliminary data.</text>
</comment>
<evidence type="ECO:0000313" key="3">
    <source>
        <dbReference type="EMBL" id="NNF05981.1"/>
    </source>
</evidence>
<evidence type="ECO:0000259" key="1">
    <source>
        <dbReference type="Pfam" id="PF00534"/>
    </source>
</evidence>
<dbReference type="InterPro" id="IPR028098">
    <property type="entry name" value="Glyco_trans_4-like_N"/>
</dbReference>
<sequence>MAANPKGELRKRVADLDVEVIPVSVRGDGDVRAARQIRRNFDRLDIVHAHTGHAHGICRLAMVAHAAAPPLVVSRRVDFPIKGGPAGYWKYRRGVSRYVAISDNVKKVLLNSGIPASQISRVHSGVDLTRGEGKQDRAGIRTELGLAPETPMVGFIGALVNHKAPQDFIAAMALLPEPVHGVIAGSGHLEDKLRKQTLDLGLENRLHFLGYREDPLRWVASVDIFVLPSRLEGLGTSVLDAMAVGTPVVATRSGGLPEMIEDGSSGLLVDSGDIQALGQALTRVLEDRPLRDQIVAGALDRVRYFSKDRMVDETIQVYEDMLADRAPAGPGRGRGKAGTS</sequence>
<dbReference type="Proteomes" id="UP000547674">
    <property type="component" value="Unassembled WGS sequence"/>
</dbReference>
<feature type="domain" description="Glycosyl transferase family 1" evidence="1">
    <location>
        <begin position="140"/>
        <end position="296"/>
    </location>
</feature>
<dbReference type="SUPFAM" id="SSF53756">
    <property type="entry name" value="UDP-Glycosyltransferase/glycogen phosphorylase"/>
    <property type="match status" value="1"/>
</dbReference>
<name>A0A7Y2E6C1_UNCEI</name>
<accession>A0A7Y2E6C1</accession>
<evidence type="ECO:0000259" key="2">
    <source>
        <dbReference type="Pfam" id="PF13439"/>
    </source>
</evidence>
<gene>
    <name evidence="3" type="ORF">HKN21_04415</name>
</gene>
<organism evidence="3 4">
    <name type="scientific">Eiseniibacteriota bacterium</name>
    <dbReference type="NCBI Taxonomy" id="2212470"/>
    <lineage>
        <taxon>Bacteria</taxon>
        <taxon>Candidatus Eiseniibacteriota</taxon>
    </lineage>
</organism>
<dbReference type="EMBL" id="JABDJR010000164">
    <property type="protein sequence ID" value="NNF05981.1"/>
    <property type="molecule type" value="Genomic_DNA"/>
</dbReference>
<reference evidence="3 4" key="1">
    <citation type="submission" date="2020-03" db="EMBL/GenBank/DDBJ databases">
        <title>Metabolic flexibility allows generalist bacteria to become dominant in a frequently disturbed ecosystem.</title>
        <authorList>
            <person name="Chen Y.-J."/>
            <person name="Leung P.M."/>
            <person name="Bay S.K."/>
            <person name="Hugenholtz P."/>
            <person name="Kessler A.J."/>
            <person name="Shelley G."/>
            <person name="Waite D.W."/>
            <person name="Cook P.L."/>
            <person name="Greening C."/>
        </authorList>
    </citation>
    <scope>NUCLEOTIDE SEQUENCE [LARGE SCALE GENOMIC DNA]</scope>
    <source>
        <strain evidence="3">SS_bin_28</strain>
    </source>
</reference>
<dbReference type="CDD" id="cd03801">
    <property type="entry name" value="GT4_PimA-like"/>
    <property type="match status" value="1"/>
</dbReference>
<dbReference type="PANTHER" id="PTHR45947">
    <property type="entry name" value="SULFOQUINOVOSYL TRANSFERASE SQD2"/>
    <property type="match status" value="1"/>
</dbReference>
<dbReference type="InterPro" id="IPR001296">
    <property type="entry name" value="Glyco_trans_1"/>
</dbReference>
<dbReference type="InterPro" id="IPR050194">
    <property type="entry name" value="Glycosyltransferase_grp1"/>
</dbReference>
<dbReference type="PANTHER" id="PTHR45947:SF3">
    <property type="entry name" value="SULFOQUINOVOSYL TRANSFERASE SQD2"/>
    <property type="match status" value="1"/>
</dbReference>
<protein>
    <submittedName>
        <fullName evidence="3">Glycosyltransferase family 4 protein</fullName>
    </submittedName>
</protein>
<dbReference type="Gene3D" id="3.40.50.2000">
    <property type="entry name" value="Glycogen Phosphorylase B"/>
    <property type="match status" value="2"/>
</dbReference>
<dbReference type="Pfam" id="PF00534">
    <property type="entry name" value="Glycos_transf_1"/>
    <property type="match status" value="1"/>
</dbReference>